<dbReference type="AlphaFoldDB" id="A0A913WZ13"/>
<protein>
    <recommendedName>
        <fullName evidence="4">Protein FAM72A</fullName>
    </recommendedName>
</protein>
<evidence type="ECO:0000256" key="1">
    <source>
        <dbReference type="ARBA" id="ARBA00006888"/>
    </source>
</evidence>
<dbReference type="GeneID" id="110235163"/>
<dbReference type="Pfam" id="PF14976">
    <property type="entry name" value="YPEH2ZP"/>
    <property type="match status" value="1"/>
</dbReference>
<proteinExistence type="inferred from homology"/>
<dbReference type="Proteomes" id="UP000887567">
    <property type="component" value="Unplaced"/>
</dbReference>
<evidence type="ECO:0000313" key="3">
    <source>
        <dbReference type="Proteomes" id="UP000887567"/>
    </source>
</evidence>
<evidence type="ECO:0000313" key="2">
    <source>
        <dbReference type="EnsemblMetazoa" id="XP_020896298.1"/>
    </source>
</evidence>
<dbReference type="KEGG" id="epa:110235163"/>
<dbReference type="OrthoDB" id="2526683at2759"/>
<dbReference type="RefSeq" id="XP_020896298.1">
    <property type="nucleotide sequence ID" value="XM_021040639.2"/>
</dbReference>
<comment type="similarity">
    <text evidence="1">Belongs to the FAM72 family.</text>
</comment>
<dbReference type="PANTHER" id="PTHR31841">
    <property type="entry name" value="PROTEIN FAM72A-RELATED"/>
    <property type="match status" value="1"/>
</dbReference>
<reference evidence="2" key="1">
    <citation type="submission" date="2022-11" db="UniProtKB">
        <authorList>
            <consortium name="EnsemblMetazoa"/>
        </authorList>
    </citation>
    <scope>IDENTIFICATION</scope>
</reference>
<name>A0A913WZ13_EXADI</name>
<dbReference type="PANTHER" id="PTHR31841:SF1">
    <property type="entry name" value="PROTEIN FAM72A-RELATED"/>
    <property type="match status" value="1"/>
</dbReference>
<dbReference type="OMA" id="HLWIFNS"/>
<keyword evidence="3" id="KW-1185">Reference proteome</keyword>
<dbReference type="GO" id="GO:0005829">
    <property type="term" value="C:cytosol"/>
    <property type="evidence" value="ECO:0007669"/>
    <property type="project" value="TreeGrafter"/>
</dbReference>
<dbReference type="EnsemblMetazoa" id="XM_021040639.2">
    <property type="protein sequence ID" value="XP_020896298.1"/>
    <property type="gene ID" value="LOC110235163"/>
</dbReference>
<organism evidence="2 3">
    <name type="scientific">Exaiptasia diaphana</name>
    <name type="common">Tropical sea anemone</name>
    <name type="synonym">Aiptasia pulchella</name>
    <dbReference type="NCBI Taxonomy" id="2652724"/>
    <lineage>
        <taxon>Eukaryota</taxon>
        <taxon>Metazoa</taxon>
        <taxon>Cnidaria</taxon>
        <taxon>Anthozoa</taxon>
        <taxon>Hexacorallia</taxon>
        <taxon>Actiniaria</taxon>
        <taxon>Aiptasiidae</taxon>
        <taxon>Exaiptasia</taxon>
    </lineage>
</organism>
<sequence length="151" mass="16925">MPRRLHPAFQSKTVVKLECTFCEKLLCMRGMKALLLADTNVELYSTDLPPEGAIQLVGLDYSTKNCDCKIKDVACLGCGNVVGYHVTVPCSSCVKSCNNGHFWMFHSCATYAIDRIDKAGDNLMLWGSLPSCTEDTELRDDFEFDYEECCR</sequence>
<dbReference type="InterPro" id="IPR026768">
    <property type="entry name" value="YPEH2ZP"/>
</dbReference>
<evidence type="ECO:0008006" key="4">
    <source>
        <dbReference type="Google" id="ProtNLM"/>
    </source>
</evidence>
<accession>A0A913WZ13</accession>